<keyword evidence="1" id="KW-0378">Hydrolase</keyword>
<dbReference type="Gene3D" id="3.90.79.10">
    <property type="entry name" value="Nucleoside Triphosphate Pyrophosphohydrolase"/>
    <property type="match status" value="1"/>
</dbReference>
<dbReference type="EMBL" id="CP037940">
    <property type="protein sequence ID" value="QBO35104.1"/>
    <property type="molecule type" value="Genomic_DNA"/>
</dbReference>
<dbReference type="GO" id="GO:0016787">
    <property type="term" value="F:hydrolase activity"/>
    <property type="evidence" value="ECO:0007669"/>
    <property type="project" value="UniProtKB-KW"/>
</dbReference>
<dbReference type="PROSITE" id="PS00893">
    <property type="entry name" value="NUDIX_BOX"/>
    <property type="match status" value="1"/>
</dbReference>
<gene>
    <name evidence="3" type="ORF">EQG49_00860</name>
</gene>
<dbReference type="SUPFAM" id="SSF55811">
    <property type="entry name" value="Nudix"/>
    <property type="match status" value="1"/>
</dbReference>
<name>A0A4P6YR60_9LACO</name>
<evidence type="ECO:0000313" key="3">
    <source>
        <dbReference type="EMBL" id="QBO35104.1"/>
    </source>
</evidence>
<dbReference type="OrthoDB" id="9786032at2"/>
<dbReference type="RefSeq" id="WP_133362184.1">
    <property type="nucleotide sequence ID" value="NZ_CP037940.1"/>
</dbReference>
<protein>
    <submittedName>
        <fullName evidence="3">NUDIX domain-containing protein</fullName>
    </submittedName>
</protein>
<dbReference type="Pfam" id="PF00293">
    <property type="entry name" value="NUDIX"/>
    <property type="match status" value="1"/>
</dbReference>
<dbReference type="AlphaFoldDB" id="A0A4P6YR60"/>
<dbReference type="PROSITE" id="PS51462">
    <property type="entry name" value="NUDIX"/>
    <property type="match status" value="1"/>
</dbReference>
<accession>A0A4P6YR60</accession>
<dbReference type="Proteomes" id="UP000292886">
    <property type="component" value="Chromosome"/>
</dbReference>
<dbReference type="InterPro" id="IPR020084">
    <property type="entry name" value="NUDIX_hydrolase_CS"/>
</dbReference>
<dbReference type="KEGG" id="wei:EQG49_00860"/>
<organism evidence="3 4">
    <name type="scientific">Periweissella cryptocerci</name>
    <dbReference type="NCBI Taxonomy" id="2506420"/>
    <lineage>
        <taxon>Bacteria</taxon>
        <taxon>Bacillati</taxon>
        <taxon>Bacillota</taxon>
        <taxon>Bacilli</taxon>
        <taxon>Lactobacillales</taxon>
        <taxon>Lactobacillaceae</taxon>
        <taxon>Periweissella</taxon>
    </lineage>
</organism>
<dbReference type="InterPro" id="IPR015797">
    <property type="entry name" value="NUDIX_hydrolase-like_dom_sf"/>
</dbReference>
<evidence type="ECO:0000256" key="1">
    <source>
        <dbReference type="ARBA" id="ARBA00022801"/>
    </source>
</evidence>
<sequence>MPEEPADKIGELWDIFDSAGNATGRTSTRGTLLPVGDFHRIVEAVIIDDYENILVQQRSFQKLVRPGEWTSETGGSVLAGETLLKAMHREVLEEIGLAVTVDLNNVFTTLTERKPTDARIASWFAIQTSAKALDLTLQASEVIAAEFVPLSDPRIDSRRQLVNMALAHLHEKTTSRTSRTSEIG</sequence>
<reference evidence="4" key="1">
    <citation type="submission" date="2019-03" db="EMBL/GenBank/DDBJ databases">
        <title>Weissella sp. 26KH-42 Genome sequencing.</title>
        <authorList>
            <person name="Heo J."/>
            <person name="Kim S.-J."/>
            <person name="Kim J.-S."/>
            <person name="Hong S.-B."/>
            <person name="Kwon S.-W."/>
        </authorList>
    </citation>
    <scope>NUCLEOTIDE SEQUENCE [LARGE SCALE GENOMIC DNA]</scope>
    <source>
        <strain evidence="4">26KH-42</strain>
    </source>
</reference>
<keyword evidence="4" id="KW-1185">Reference proteome</keyword>
<dbReference type="InterPro" id="IPR000086">
    <property type="entry name" value="NUDIX_hydrolase_dom"/>
</dbReference>
<evidence type="ECO:0000313" key="4">
    <source>
        <dbReference type="Proteomes" id="UP000292886"/>
    </source>
</evidence>
<proteinExistence type="predicted"/>
<feature type="domain" description="Nudix hydrolase" evidence="2">
    <location>
        <begin position="37"/>
        <end position="170"/>
    </location>
</feature>
<evidence type="ECO:0000259" key="2">
    <source>
        <dbReference type="PROSITE" id="PS51462"/>
    </source>
</evidence>